<dbReference type="InterPro" id="IPR045048">
    <property type="entry name" value="FBXO31/39"/>
</dbReference>
<dbReference type="Pfam" id="PF12937">
    <property type="entry name" value="F-box-like"/>
    <property type="match status" value="1"/>
</dbReference>
<feature type="domain" description="F-box" evidence="4">
    <location>
        <begin position="35"/>
        <end position="81"/>
    </location>
</feature>
<dbReference type="InterPro" id="IPR036047">
    <property type="entry name" value="F-box-like_dom_sf"/>
</dbReference>
<dbReference type="Gene3D" id="1.20.1280.50">
    <property type="match status" value="1"/>
</dbReference>
<dbReference type="OrthoDB" id="722566at2759"/>
<accession>A0A0J8U1N6</accession>
<evidence type="ECO:0000256" key="1">
    <source>
        <dbReference type="ARBA" id="ARBA00004906"/>
    </source>
</evidence>
<dbReference type="GO" id="GO:0016567">
    <property type="term" value="P:protein ubiquitination"/>
    <property type="evidence" value="ECO:0007669"/>
    <property type="project" value="UniProtKB-UniPathway"/>
</dbReference>
<feature type="compositionally biased region" description="Low complexity" evidence="3">
    <location>
        <begin position="357"/>
        <end position="367"/>
    </location>
</feature>
<dbReference type="InterPro" id="IPR001810">
    <property type="entry name" value="F-box_dom"/>
</dbReference>
<dbReference type="SUPFAM" id="SSF81383">
    <property type="entry name" value="F-box domain"/>
    <property type="match status" value="1"/>
</dbReference>
<evidence type="ECO:0000256" key="2">
    <source>
        <dbReference type="ARBA" id="ARBA00022786"/>
    </source>
</evidence>
<dbReference type="SMART" id="SM00256">
    <property type="entry name" value="FBOX"/>
    <property type="match status" value="1"/>
</dbReference>
<organism evidence="5 6">
    <name type="scientific">Coccidioides immitis RMSCC 3703</name>
    <dbReference type="NCBI Taxonomy" id="454286"/>
    <lineage>
        <taxon>Eukaryota</taxon>
        <taxon>Fungi</taxon>
        <taxon>Dikarya</taxon>
        <taxon>Ascomycota</taxon>
        <taxon>Pezizomycotina</taxon>
        <taxon>Eurotiomycetes</taxon>
        <taxon>Eurotiomycetidae</taxon>
        <taxon>Onygenales</taxon>
        <taxon>Onygenaceae</taxon>
        <taxon>Coccidioides</taxon>
    </lineage>
</organism>
<feature type="region of interest" description="Disordered" evidence="3">
    <location>
        <begin position="345"/>
        <end position="372"/>
    </location>
</feature>
<name>A0A0J8U1N6_COCIT</name>
<dbReference type="AlphaFoldDB" id="A0A0J8U1N6"/>
<dbReference type="UniPathway" id="UPA00143"/>
<sequence length="519" mass="57981">MPSEPSVADNGQLCGVINNAEHEENPPEDTQTFFIPPLLSLPSELLYEIFSYVSALDLTSLSATCQFLREHANSELLWAALVDSNVHTRLHDPSPFESFRSLYVAYHPFWFLVRNKIWFSDVKNTGKLILVRYNAPRGRIEGYRIVARHSIRFVQAWSKNPSVIVSSFDPVVSLWLDDPVILLEKELALGWGSDSHGRRSEVRMPMDLEAQRVFSSFIFCDKTETREDEDESRMVWPPSTIPADERVNVAYSDIETFAFRDKPLRLKEVSEAGFRLRRWIQFGGNMSTFEVGTVMDGVSTFGTLRPDLYTPTKDKPYQGIWIGDYSGHGSEYLLILQQDYDPASTGHSAAGATVENAASSSQATSSQNVEPGNVPYRGLKAIKLTGDPNVPRGEITFKADDLGPNGTIRIAGEEIRTTLALRCSDHHPLSDAQLRPPAVNTAARAQHPWKGERAWSERVVEGRYVVLRDLAAERKTPRVLKAGDVEIGGQPELSAVDVDGGECLRRSLTQTAVAARRNY</sequence>
<dbReference type="Proteomes" id="UP000054559">
    <property type="component" value="Unassembled WGS sequence"/>
</dbReference>
<evidence type="ECO:0000313" key="5">
    <source>
        <dbReference type="EMBL" id="KMU80372.1"/>
    </source>
</evidence>
<dbReference type="EMBL" id="DS268124">
    <property type="protein sequence ID" value="KMU80372.1"/>
    <property type="molecule type" value="Genomic_DNA"/>
</dbReference>
<evidence type="ECO:0000313" key="6">
    <source>
        <dbReference type="Proteomes" id="UP000054559"/>
    </source>
</evidence>
<dbReference type="Pfam" id="PF12014">
    <property type="entry name" value="Cyclin_D1_bind"/>
    <property type="match status" value="1"/>
</dbReference>
<reference evidence="6" key="1">
    <citation type="journal article" date="2010" name="Genome Res.">
        <title>Population genomic sequencing of Coccidioides fungi reveals recent hybridization and transposon control.</title>
        <authorList>
            <person name="Neafsey D.E."/>
            <person name="Barker B.M."/>
            <person name="Sharpton T.J."/>
            <person name="Stajich J.E."/>
            <person name="Park D.J."/>
            <person name="Whiston E."/>
            <person name="Hung C.-Y."/>
            <person name="McMahan C."/>
            <person name="White J."/>
            <person name="Sykes S."/>
            <person name="Heiman D."/>
            <person name="Young S."/>
            <person name="Zeng Q."/>
            <person name="Abouelleil A."/>
            <person name="Aftuck L."/>
            <person name="Bessette D."/>
            <person name="Brown A."/>
            <person name="FitzGerald M."/>
            <person name="Lui A."/>
            <person name="Macdonald J.P."/>
            <person name="Priest M."/>
            <person name="Orbach M.J."/>
            <person name="Galgiani J.N."/>
            <person name="Kirkland T.N."/>
            <person name="Cole G.T."/>
            <person name="Birren B.W."/>
            <person name="Henn M.R."/>
            <person name="Taylor J.W."/>
            <person name="Rounsley S.D."/>
        </authorList>
    </citation>
    <scope>NUCLEOTIDE SEQUENCE [LARGE SCALE GENOMIC DNA]</scope>
    <source>
        <strain evidence="6">RMSCC 3703</strain>
    </source>
</reference>
<dbReference type="PANTHER" id="PTHR10706">
    <property type="entry name" value="F-BOX FAMILY PROTEIN"/>
    <property type="match status" value="1"/>
</dbReference>
<evidence type="ECO:0000259" key="4">
    <source>
        <dbReference type="PROSITE" id="PS50181"/>
    </source>
</evidence>
<proteinExistence type="predicted"/>
<dbReference type="PROSITE" id="PS50181">
    <property type="entry name" value="FBOX"/>
    <property type="match status" value="1"/>
</dbReference>
<evidence type="ECO:0000256" key="3">
    <source>
        <dbReference type="SAM" id="MobiDB-lite"/>
    </source>
</evidence>
<comment type="pathway">
    <text evidence="1">Protein modification; protein ubiquitination.</text>
</comment>
<dbReference type="STRING" id="454286.A0A0J8U1N6"/>
<keyword evidence="2" id="KW-0833">Ubl conjugation pathway</keyword>
<protein>
    <submittedName>
        <fullName evidence="5">F-box domain-containing protein</fullName>
    </submittedName>
</protein>
<dbReference type="PANTHER" id="PTHR10706:SF130">
    <property type="entry name" value="F-BOX ONLY PROTEIN 31"/>
    <property type="match status" value="1"/>
</dbReference>
<gene>
    <name evidence="5" type="ORF">CISG_02223</name>
</gene>